<feature type="transmembrane region" description="Helical" evidence="10">
    <location>
        <begin position="385"/>
        <end position="408"/>
    </location>
</feature>
<feature type="domain" description="Major facilitator superfamily (MFS) profile" evidence="11">
    <location>
        <begin position="15"/>
        <end position="440"/>
    </location>
</feature>
<proteinExistence type="inferred from homology"/>
<evidence type="ECO:0000256" key="6">
    <source>
        <dbReference type="ARBA" id="ARBA00022989"/>
    </source>
</evidence>
<dbReference type="InterPro" id="IPR020846">
    <property type="entry name" value="MFS_dom"/>
</dbReference>
<keyword evidence="2 9" id="KW-0813">Transport</keyword>
<feature type="transmembrane region" description="Helical" evidence="10">
    <location>
        <begin position="147"/>
        <end position="172"/>
    </location>
</feature>
<dbReference type="AlphaFoldDB" id="A0A834MES6"/>
<dbReference type="FunFam" id="1.20.1250.20:FF:000218">
    <property type="entry name" value="facilitated trehalose transporter Tret1"/>
    <property type="match status" value="1"/>
</dbReference>
<keyword evidence="4" id="KW-0762">Sugar transport</keyword>
<reference evidence="12" key="1">
    <citation type="submission" date="2020-08" db="EMBL/GenBank/DDBJ databases">
        <title>Genome sequencing and assembly of the red palm weevil Rhynchophorus ferrugineus.</title>
        <authorList>
            <person name="Dias G.B."/>
            <person name="Bergman C.M."/>
            <person name="Manee M."/>
        </authorList>
    </citation>
    <scope>NUCLEOTIDE SEQUENCE</scope>
    <source>
        <strain evidence="12">AA-2017</strain>
        <tissue evidence="12">Whole larva</tissue>
    </source>
</reference>
<evidence type="ECO:0000259" key="11">
    <source>
        <dbReference type="PROSITE" id="PS50850"/>
    </source>
</evidence>
<dbReference type="InterPro" id="IPR005829">
    <property type="entry name" value="Sugar_transporter_CS"/>
</dbReference>
<dbReference type="Pfam" id="PF00083">
    <property type="entry name" value="Sugar_tr"/>
    <property type="match status" value="1"/>
</dbReference>
<dbReference type="PROSITE" id="PS00217">
    <property type="entry name" value="SUGAR_TRANSPORT_2"/>
    <property type="match status" value="1"/>
</dbReference>
<evidence type="ECO:0000256" key="3">
    <source>
        <dbReference type="ARBA" id="ARBA00022475"/>
    </source>
</evidence>
<comment type="subcellular location">
    <subcellularLocation>
        <location evidence="1">Cell membrane</location>
        <topology evidence="1">Multi-pass membrane protein</topology>
    </subcellularLocation>
</comment>
<accession>A0A834MES6</accession>
<comment type="caution">
    <text evidence="12">The sequence shown here is derived from an EMBL/GenBank/DDBJ whole genome shotgun (WGS) entry which is preliminary data.</text>
</comment>
<feature type="transmembrane region" description="Helical" evidence="10">
    <location>
        <begin position="289"/>
        <end position="308"/>
    </location>
</feature>
<feature type="transmembrane region" description="Helical" evidence="10">
    <location>
        <begin position="117"/>
        <end position="135"/>
    </location>
</feature>
<feature type="transmembrane region" description="Helical" evidence="10">
    <location>
        <begin position="178"/>
        <end position="200"/>
    </location>
</feature>
<sequence>MCSKSSCKRRGQYFAAFAVSLGGFCTGCSLAWSSPALDYLMTPQNGTDPNKIQLSLAEEATIGGLLPLGALFLAIPAGKLADVCGRKIVLHLLSLLCIAGWLVIGFAGNVLTIMTGRFLSGITVGGFCVVCPMYIGEIADEKNRGFLGTWFGLILGLGIVYTSFLGTFTAWTGLHVGLGIPSVILAALLFFIPETPAFLFQNDKRDKAKEALSFLQRADADTNNSEGGEAHAAETGTFADLFRRKFYRRSLTAGAGVFFLQQFCGVNVIVFFTVSIFKASGLSVPPAVASISVNSFALFCNIVSTCIIDRKGRKFFLNVSSFSMSVGMLSLGVFFHLKHHFELTGLVKLLPILSTLLFMGGFAFGYGPVPWILISELYPVEVRGIASGLMCTINWASCFLITFLYPILMEYLGSYYTFYLYGAINVLGGVFIWMVLPETKNNRIKQ</sequence>
<evidence type="ECO:0000313" key="12">
    <source>
        <dbReference type="EMBL" id="KAF7279166.1"/>
    </source>
</evidence>
<organism evidence="12 13">
    <name type="scientific">Rhynchophorus ferrugineus</name>
    <name type="common">Red palm weevil</name>
    <name type="synonym">Curculio ferrugineus</name>
    <dbReference type="NCBI Taxonomy" id="354439"/>
    <lineage>
        <taxon>Eukaryota</taxon>
        <taxon>Metazoa</taxon>
        <taxon>Ecdysozoa</taxon>
        <taxon>Arthropoda</taxon>
        <taxon>Hexapoda</taxon>
        <taxon>Insecta</taxon>
        <taxon>Pterygota</taxon>
        <taxon>Neoptera</taxon>
        <taxon>Endopterygota</taxon>
        <taxon>Coleoptera</taxon>
        <taxon>Polyphaga</taxon>
        <taxon>Cucujiformia</taxon>
        <taxon>Curculionidae</taxon>
        <taxon>Dryophthorinae</taxon>
        <taxon>Rhynchophorus</taxon>
    </lineage>
</organism>
<evidence type="ECO:0000256" key="9">
    <source>
        <dbReference type="RuleBase" id="RU003346"/>
    </source>
</evidence>
<feature type="transmembrane region" description="Helical" evidence="10">
    <location>
        <begin position="52"/>
        <end position="76"/>
    </location>
</feature>
<dbReference type="PROSITE" id="PS50850">
    <property type="entry name" value="MFS"/>
    <property type="match status" value="1"/>
</dbReference>
<dbReference type="SUPFAM" id="SSF103473">
    <property type="entry name" value="MFS general substrate transporter"/>
    <property type="match status" value="1"/>
</dbReference>
<keyword evidence="7 10" id="KW-0472">Membrane</keyword>
<dbReference type="InterPro" id="IPR005828">
    <property type="entry name" value="MFS_sugar_transport-like"/>
</dbReference>
<evidence type="ECO:0000313" key="13">
    <source>
        <dbReference type="Proteomes" id="UP000625711"/>
    </source>
</evidence>
<feature type="transmembrane region" description="Helical" evidence="10">
    <location>
        <begin position="349"/>
        <end position="373"/>
    </location>
</feature>
<evidence type="ECO:0000256" key="7">
    <source>
        <dbReference type="ARBA" id="ARBA00023136"/>
    </source>
</evidence>
<feature type="transmembrane region" description="Helical" evidence="10">
    <location>
        <begin position="12"/>
        <end position="32"/>
    </location>
</feature>
<keyword evidence="6 10" id="KW-1133">Transmembrane helix</keyword>
<dbReference type="PANTHER" id="PTHR48021">
    <property type="match status" value="1"/>
</dbReference>
<dbReference type="PANTHER" id="PTHR48021:SF86">
    <property type="entry name" value="FACILITATED TREHALOSE TRANSPORTER TRET1-1-LIKE PROTEIN"/>
    <property type="match status" value="1"/>
</dbReference>
<evidence type="ECO:0000256" key="4">
    <source>
        <dbReference type="ARBA" id="ARBA00022597"/>
    </source>
</evidence>
<keyword evidence="5 10" id="KW-0812">Transmembrane</keyword>
<dbReference type="GO" id="GO:0022857">
    <property type="term" value="F:transmembrane transporter activity"/>
    <property type="evidence" value="ECO:0007669"/>
    <property type="project" value="InterPro"/>
</dbReference>
<dbReference type="InterPro" id="IPR036259">
    <property type="entry name" value="MFS_trans_sf"/>
</dbReference>
<keyword evidence="13" id="KW-1185">Reference proteome</keyword>
<protein>
    <recommendedName>
        <fullName evidence="11">Major facilitator superfamily (MFS) profile domain-containing protein</fullName>
    </recommendedName>
</protein>
<comment type="similarity">
    <text evidence="9">Belongs to the major facilitator superfamily. Sugar transporter (TC 2.A.1.1) family.</text>
</comment>
<keyword evidence="3" id="KW-1003">Cell membrane</keyword>
<dbReference type="PRINTS" id="PR00171">
    <property type="entry name" value="SUGRTRNSPORT"/>
</dbReference>
<dbReference type="NCBIfam" id="TIGR00879">
    <property type="entry name" value="SP"/>
    <property type="match status" value="1"/>
</dbReference>
<dbReference type="Gene3D" id="1.20.1250.20">
    <property type="entry name" value="MFS general substrate transporter like domains"/>
    <property type="match status" value="1"/>
</dbReference>
<feature type="transmembrane region" description="Helical" evidence="10">
    <location>
        <begin position="315"/>
        <end position="337"/>
    </location>
</feature>
<feature type="transmembrane region" description="Helical" evidence="10">
    <location>
        <begin position="251"/>
        <end position="277"/>
    </location>
</feature>
<name>A0A834MES6_RHYFE</name>
<dbReference type="GO" id="GO:0005886">
    <property type="term" value="C:plasma membrane"/>
    <property type="evidence" value="ECO:0007669"/>
    <property type="project" value="UniProtKB-SubCell"/>
</dbReference>
<evidence type="ECO:0000256" key="1">
    <source>
        <dbReference type="ARBA" id="ARBA00004651"/>
    </source>
</evidence>
<evidence type="ECO:0000256" key="2">
    <source>
        <dbReference type="ARBA" id="ARBA00022448"/>
    </source>
</evidence>
<feature type="transmembrane region" description="Helical" evidence="10">
    <location>
        <begin position="88"/>
        <end position="111"/>
    </location>
</feature>
<evidence type="ECO:0000256" key="10">
    <source>
        <dbReference type="SAM" id="Phobius"/>
    </source>
</evidence>
<dbReference type="Proteomes" id="UP000625711">
    <property type="component" value="Unassembled WGS sequence"/>
</dbReference>
<evidence type="ECO:0000256" key="5">
    <source>
        <dbReference type="ARBA" id="ARBA00022692"/>
    </source>
</evidence>
<dbReference type="EMBL" id="JAACXV010000374">
    <property type="protein sequence ID" value="KAF7279166.1"/>
    <property type="molecule type" value="Genomic_DNA"/>
</dbReference>
<gene>
    <name evidence="12" type="ORF">GWI33_007577</name>
</gene>
<dbReference type="InterPro" id="IPR050549">
    <property type="entry name" value="MFS_Trehalose_Transporter"/>
</dbReference>
<evidence type="ECO:0000256" key="8">
    <source>
        <dbReference type="ARBA" id="ARBA00023180"/>
    </source>
</evidence>
<feature type="transmembrane region" description="Helical" evidence="10">
    <location>
        <begin position="414"/>
        <end position="436"/>
    </location>
</feature>
<dbReference type="InterPro" id="IPR003663">
    <property type="entry name" value="Sugar/inositol_transpt"/>
</dbReference>
<keyword evidence="8" id="KW-0325">Glycoprotein</keyword>
<dbReference type="OrthoDB" id="6612291at2759"/>